<keyword evidence="2" id="KW-1185">Reference proteome</keyword>
<dbReference type="EMBL" id="MT162467">
    <property type="protein sequence ID" value="QIN97008.1"/>
    <property type="molecule type" value="Genomic_DNA"/>
</dbReference>
<evidence type="ECO:0000313" key="2">
    <source>
        <dbReference type="Proteomes" id="UP000501900"/>
    </source>
</evidence>
<dbReference type="Proteomes" id="UP000501900">
    <property type="component" value="Genome"/>
</dbReference>
<proteinExistence type="predicted"/>
<dbReference type="GeneID" id="77946886"/>
<dbReference type="RefSeq" id="YP_010670676.1">
    <property type="nucleotide sequence ID" value="NC_070965.1"/>
</dbReference>
<sequence>MSLGPLPEIEYRPYEEGDVVVYDGFVFEVKYVDAGDVTIENTERVATVPENFISLL</sequence>
<dbReference type="KEGG" id="vg:77946886"/>
<evidence type="ECO:0000313" key="1">
    <source>
        <dbReference type="EMBL" id="QIN97008.1"/>
    </source>
</evidence>
<accession>A0A6G8R6J2</accession>
<name>A0A6G8R6J2_9CAUD</name>
<organism evidence="1 2">
    <name type="scientific">Synechococcus phage S-H34</name>
    <dbReference type="NCBI Taxonomy" id="2718942"/>
    <lineage>
        <taxon>Viruses</taxon>
        <taxon>Duplodnaviria</taxon>
        <taxon>Heunggongvirae</taxon>
        <taxon>Uroviricota</taxon>
        <taxon>Caudoviricetes</taxon>
        <taxon>Pantevenvirales</taxon>
        <taxon>Kyanoviridae</taxon>
        <taxon>Makaravirus</taxon>
        <taxon>Makaravirus thirtyfour</taxon>
    </lineage>
</organism>
<protein>
    <submittedName>
        <fullName evidence="1">Uncharacterized protein</fullName>
    </submittedName>
</protein>
<reference evidence="1 2" key="1">
    <citation type="submission" date="2020-03" db="EMBL/GenBank/DDBJ databases">
        <title>The Isolation and Genome Sequence of a Novel Cyanophage S-H34 from the Huanghai Sea, China.</title>
        <authorList>
            <person name="Jiang T."/>
        </authorList>
    </citation>
    <scope>NUCLEOTIDE SEQUENCE [LARGE SCALE GENOMIC DNA]</scope>
</reference>